<dbReference type="NCBIfam" id="TIGR02454">
    <property type="entry name" value="ECF_T_CbiQ"/>
    <property type="match status" value="1"/>
</dbReference>
<dbReference type="PANTHER" id="PTHR43723">
    <property type="entry name" value="COBALT TRANSPORT PROTEIN CBIQ"/>
    <property type="match status" value="1"/>
</dbReference>
<dbReference type="InterPro" id="IPR012809">
    <property type="entry name" value="ECF_CbiQ"/>
</dbReference>
<evidence type="ECO:0000256" key="2">
    <source>
        <dbReference type="ARBA" id="ARBA00022475"/>
    </source>
</evidence>
<sequence>MEIDSYSYINRMSKIHPVEKLLFAIMTMLLCFWFDRYTNLLVVFMMFIIIVYIAKIPYKVYIKLILIPFSFLIISVLTIVINVLDDKSVAIISIKVFGAFIGITSDGINTAFNLTSRTLALVSCLYFLTLTTPITDIVDVLEKIKIPMLFLELIQITYRLIFVLLNAAKEIYISQDSRLGYSKVKNGYRSLGFLISSLFVKSYRDSQNLYLALEARGYKGDLKVISKKQKINIRNCVIIFLIELILINLSLFLRR</sequence>
<organism evidence="7 8">
    <name type="scientific">Thermoanaerobacterium saccharolyticum (strain DSM 8691 / JW/SL-YS485)</name>
    <dbReference type="NCBI Taxonomy" id="1094508"/>
    <lineage>
        <taxon>Bacteria</taxon>
        <taxon>Bacillati</taxon>
        <taxon>Bacillota</taxon>
        <taxon>Clostridia</taxon>
        <taxon>Thermoanaerobacterales</taxon>
        <taxon>Thermoanaerobacteraceae</taxon>
        <taxon>Thermoanaerobacterium</taxon>
    </lineage>
</organism>
<keyword evidence="8" id="KW-1185">Reference proteome</keyword>
<dbReference type="GO" id="GO:0043190">
    <property type="term" value="C:ATP-binding cassette (ABC) transporter complex"/>
    <property type="evidence" value="ECO:0007669"/>
    <property type="project" value="InterPro"/>
</dbReference>
<dbReference type="eggNOG" id="COG0619">
    <property type="taxonomic scope" value="Bacteria"/>
</dbReference>
<evidence type="ECO:0000256" key="5">
    <source>
        <dbReference type="ARBA" id="ARBA00023136"/>
    </source>
</evidence>
<protein>
    <submittedName>
        <fullName evidence="7">Cobalt ABC transporter, inner membrane subunit CbiQ</fullName>
    </submittedName>
</protein>
<feature type="transmembrane region" description="Helical" evidence="6">
    <location>
        <begin position="233"/>
        <end position="253"/>
    </location>
</feature>
<dbReference type="InterPro" id="IPR003339">
    <property type="entry name" value="ABC/ECF_trnsptr_transmembrane"/>
</dbReference>
<dbReference type="Pfam" id="PF02361">
    <property type="entry name" value="CbiQ"/>
    <property type="match status" value="1"/>
</dbReference>
<dbReference type="PATRIC" id="fig|1094508.3.peg.2671"/>
<accession>I3VYN5</accession>
<dbReference type="CDD" id="cd16914">
    <property type="entry name" value="EcfT"/>
    <property type="match status" value="1"/>
</dbReference>
<feature type="transmembrane region" description="Helical" evidence="6">
    <location>
        <begin position="21"/>
        <end position="54"/>
    </location>
</feature>
<keyword evidence="2" id="KW-1003">Cell membrane</keyword>
<gene>
    <name evidence="7" type="ordered locus">Tsac_2634</name>
</gene>
<dbReference type="EMBL" id="CP003184">
    <property type="protein sequence ID" value="AFK87630.1"/>
    <property type="molecule type" value="Genomic_DNA"/>
</dbReference>
<evidence type="ECO:0000313" key="7">
    <source>
        <dbReference type="EMBL" id="AFK87630.1"/>
    </source>
</evidence>
<dbReference type="InterPro" id="IPR052770">
    <property type="entry name" value="Cobalt_transport_CbiQ"/>
</dbReference>
<comment type="subcellular location">
    <subcellularLocation>
        <location evidence="1">Cell membrane</location>
        <topology evidence="1">Multi-pass membrane protein</topology>
    </subcellularLocation>
</comment>
<feature type="transmembrane region" description="Helical" evidence="6">
    <location>
        <begin position="60"/>
        <end position="84"/>
    </location>
</feature>
<evidence type="ECO:0000256" key="3">
    <source>
        <dbReference type="ARBA" id="ARBA00022692"/>
    </source>
</evidence>
<feature type="transmembrane region" description="Helical" evidence="6">
    <location>
        <begin position="96"/>
        <end position="114"/>
    </location>
</feature>
<name>I3VYN5_THESW</name>
<dbReference type="Proteomes" id="UP000006178">
    <property type="component" value="Chromosome"/>
</dbReference>
<feature type="transmembrane region" description="Helical" evidence="6">
    <location>
        <begin position="120"/>
        <end position="141"/>
    </location>
</feature>
<dbReference type="KEGG" id="tsh:Tsac_2634"/>
<dbReference type="STRING" id="1094508.Tsac_2634"/>
<keyword evidence="3 6" id="KW-0812">Transmembrane</keyword>
<dbReference type="BioCyc" id="TSAC1094508:GLMA-2682-MONOMER"/>
<evidence type="ECO:0000256" key="6">
    <source>
        <dbReference type="SAM" id="Phobius"/>
    </source>
</evidence>
<dbReference type="PANTHER" id="PTHR43723:SF1">
    <property type="entry name" value="COBALT TRANSPORT PROTEIN CBIQ"/>
    <property type="match status" value="1"/>
</dbReference>
<dbReference type="GO" id="GO:0006824">
    <property type="term" value="P:cobalt ion transport"/>
    <property type="evidence" value="ECO:0007669"/>
    <property type="project" value="InterPro"/>
</dbReference>
<dbReference type="RefSeq" id="WP_014759455.1">
    <property type="nucleotide sequence ID" value="NC_017992.1"/>
</dbReference>
<keyword evidence="4 6" id="KW-1133">Transmembrane helix</keyword>
<evidence type="ECO:0000256" key="1">
    <source>
        <dbReference type="ARBA" id="ARBA00004651"/>
    </source>
</evidence>
<dbReference type="AlphaFoldDB" id="I3VYN5"/>
<proteinExistence type="predicted"/>
<feature type="transmembrane region" description="Helical" evidence="6">
    <location>
        <begin position="148"/>
        <end position="167"/>
    </location>
</feature>
<evidence type="ECO:0000256" key="4">
    <source>
        <dbReference type="ARBA" id="ARBA00022989"/>
    </source>
</evidence>
<evidence type="ECO:0000313" key="8">
    <source>
        <dbReference type="Proteomes" id="UP000006178"/>
    </source>
</evidence>
<keyword evidence="5 6" id="KW-0472">Membrane</keyword>
<reference evidence="7 8" key="1">
    <citation type="journal article" date="2014" name="Appl. Environ. Microbiol.">
        <title>Profile of Secreted Hydrolases, Associated Proteins, and SlpA in Thermoanaerobacterium saccharolyticum during the Degradation of Hemicellulose.</title>
        <authorList>
            <person name="Currie D.H."/>
            <person name="Guss A.M."/>
            <person name="Herring C.D."/>
            <person name="Giannone R.J."/>
            <person name="Johnson C.M."/>
            <person name="Lankford P.K."/>
            <person name="Brown S.D."/>
            <person name="Hettich R.L."/>
            <person name="Lynd L.R."/>
        </authorList>
    </citation>
    <scope>NUCLEOTIDE SEQUENCE [LARGE SCALE GENOMIC DNA]</scope>
    <source>
        <strain evidence="8">DSM 8691 / JW/SL-YS485</strain>
    </source>
</reference>